<dbReference type="Proteomes" id="UP001589813">
    <property type="component" value="Unassembled WGS sequence"/>
</dbReference>
<evidence type="ECO:0000256" key="1">
    <source>
        <dbReference type="ARBA" id="ARBA00004496"/>
    </source>
</evidence>
<evidence type="ECO:0000256" key="6">
    <source>
        <dbReference type="ARBA" id="ARBA00022741"/>
    </source>
</evidence>
<keyword evidence="8 9" id="KW-0238">DNA-binding</keyword>
<evidence type="ECO:0000313" key="11">
    <source>
        <dbReference type="EMBL" id="MFC0049620.1"/>
    </source>
</evidence>
<evidence type="ECO:0000256" key="4">
    <source>
        <dbReference type="ARBA" id="ARBA00022490"/>
    </source>
</evidence>
<proteinExistence type="inferred from homology"/>
<accession>A0ABV6BFI4</accession>
<name>A0ABV6BFI4_9GAMM</name>
<evidence type="ECO:0000256" key="5">
    <source>
        <dbReference type="ARBA" id="ARBA00022705"/>
    </source>
</evidence>
<dbReference type="RefSeq" id="WP_377245839.1">
    <property type="nucleotide sequence ID" value="NZ_JBHLXP010000004.1"/>
</dbReference>
<evidence type="ECO:0000256" key="3">
    <source>
        <dbReference type="ARBA" id="ARBA00020170"/>
    </source>
</evidence>
<evidence type="ECO:0000256" key="8">
    <source>
        <dbReference type="ARBA" id="ARBA00023125"/>
    </source>
</evidence>
<comment type="caution">
    <text evidence="11">The sequence shown here is derived from an EMBL/GenBank/DDBJ whole genome shotgun (WGS) entry which is preliminary data.</text>
</comment>
<dbReference type="Gene3D" id="3.40.50.300">
    <property type="entry name" value="P-loop containing nucleotide triphosphate hydrolases"/>
    <property type="match status" value="1"/>
</dbReference>
<dbReference type="PANTHER" id="PTHR32182">
    <property type="entry name" value="DNA REPLICATION AND REPAIR PROTEIN RECF"/>
    <property type="match status" value="1"/>
</dbReference>
<comment type="similarity">
    <text evidence="2 9">Belongs to the RecF family.</text>
</comment>
<dbReference type="NCBIfam" id="TIGR00611">
    <property type="entry name" value="recf"/>
    <property type="match status" value="1"/>
</dbReference>
<dbReference type="InterPro" id="IPR001238">
    <property type="entry name" value="DNA-binding_RecF"/>
</dbReference>
<keyword evidence="9" id="KW-0742">SOS response</keyword>
<evidence type="ECO:0000259" key="10">
    <source>
        <dbReference type="Pfam" id="PF02463"/>
    </source>
</evidence>
<reference evidence="11 12" key="1">
    <citation type="submission" date="2024-09" db="EMBL/GenBank/DDBJ databases">
        <authorList>
            <person name="Sun Q."/>
            <person name="Mori K."/>
        </authorList>
    </citation>
    <scope>NUCLEOTIDE SEQUENCE [LARGE SCALE GENOMIC DNA]</scope>
    <source>
        <strain evidence="11 12">KCTC 23315</strain>
    </source>
</reference>
<sequence>MALTSLHLHDFRNIKQAQLDFHPGWNLIYGANGSGKTSLLEAIYLLAHGRSFRTGKPYKVIRHEQAQYTLFARVDWSMQQIALGMQRDRQGDWQVRLNGEAVQRLADCASLLPVQLLQPESFRLFFGGPKERRQFFDLGLFHVEPSFYDTWLRFHKVLKQRNALLKSRQAYGAQYQYWDQQYVELAVQLQQLRQQYLQTLSSVLLTLTADVPSLAGLQLELAPGWQVRSGEAAELWQQLQDSFSSDLKAGYSQLGPQKADLRLKVDGEYVDDLLSRGQLKVLLFALKVAQSNVIAQRGHKQPLLLIDDLASELDDQSKRQIFKFLAQLQSQVFITAIEPDQILPHLTQDAALFHVEHGQIKRTDNDGRRT</sequence>
<dbReference type="InterPro" id="IPR018078">
    <property type="entry name" value="DNA-binding_RecF_CS"/>
</dbReference>
<keyword evidence="5 9" id="KW-0235">DNA replication</keyword>
<keyword evidence="7 9" id="KW-0067">ATP-binding</keyword>
<dbReference type="EMBL" id="JBHLXP010000004">
    <property type="protein sequence ID" value="MFC0049620.1"/>
    <property type="molecule type" value="Genomic_DNA"/>
</dbReference>
<feature type="binding site" evidence="9">
    <location>
        <begin position="30"/>
        <end position="37"/>
    </location>
    <ligand>
        <name>ATP</name>
        <dbReference type="ChEBI" id="CHEBI:30616"/>
    </ligand>
</feature>
<dbReference type="InterPro" id="IPR003395">
    <property type="entry name" value="RecF/RecN/SMC_N"/>
</dbReference>
<dbReference type="HAMAP" id="MF_00365">
    <property type="entry name" value="RecF"/>
    <property type="match status" value="1"/>
</dbReference>
<organism evidence="11 12">
    <name type="scientific">Rheinheimera tilapiae</name>
    <dbReference type="NCBI Taxonomy" id="875043"/>
    <lineage>
        <taxon>Bacteria</taxon>
        <taxon>Pseudomonadati</taxon>
        <taxon>Pseudomonadota</taxon>
        <taxon>Gammaproteobacteria</taxon>
        <taxon>Chromatiales</taxon>
        <taxon>Chromatiaceae</taxon>
        <taxon>Rheinheimera</taxon>
    </lineage>
</organism>
<keyword evidence="4 9" id="KW-0963">Cytoplasm</keyword>
<dbReference type="InterPro" id="IPR042174">
    <property type="entry name" value="RecF_2"/>
</dbReference>
<evidence type="ECO:0000313" key="12">
    <source>
        <dbReference type="Proteomes" id="UP001589813"/>
    </source>
</evidence>
<gene>
    <name evidence="9 11" type="primary">recF</name>
    <name evidence="11" type="ORF">ACFFJP_15085</name>
</gene>
<dbReference type="Pfam" id="PF02463">
    <property type="entry name" value="SMC_N"/>
    <property type="match status" value="1"/>
</dbReference>
<dbReference type="Gene3D" id="1.20.1050.90">
    <property type="entry name" value="RecF/RecN/SMC, N-terminal domain"/>
    <property type="match status" value="1"/>
</dbReference>
<evidence type="ECO:0000256" key="9">
    <source>
        <dbReference type="HAMAP-Rule" id="MF_00365"/>
    </source>
</evidence>
<comment type="subcellular location">
    <subcellularLocation>
        <location evidence="1 9">Cytoplasm</location>
    </subcellularLocation>
</comment>
<feature type="domain" description="RecF/RecN/SMC N-terminal" evidence="10">
    <location>
        <begin position="3"/>
        <end position="342"/>
    </location>
</feature>
<protein>
    <recommendedName>
        <fullName evidence="3 9">DNA replication and repair protein RecF</fullName>
    </recommendedName>
</protein>
<keyword evidence="9" id="KW-0234">DNA repair</keyword>
<keyword evidence="9" id="KW-0227">DNA damage</keyword>
<evidence type="ECO:0000256" key="2">
    <source>
        <dbReference type="ARBA" id="ARBA00008016"/>
    </source>
</evidence>
<dbReference type="PANTHER" id="PTHR32182:SF0">
    <property type="entry name" value="DNA REPLICATION AND REPAIR PROTEIN RECF"/>
    <property type="match status" value="1"/>
</dbReference>
<dbReference type="PROSITE" id="PS00617">
    <property type="entry name" value="RECF_1"/>
    <property type="match status" value="1"/>
</dbReference>
<comment type="function">
    <text evidence="9">The RecF protein is involved in DNA metabolism; it is required for DNA replication and normal SOS inducibility. RecF binds preferentially to single-stranded, linear DNA. It also seems to bind ATP.</text>
</comment>
<keyword evidence="6 9" id="KW-0547">Nucleotide-binding</keyword>
<evidence type="ECO:0000256" key="7">
    <source>
        <dbReference type="ARBA" id="ARBA00022840"/>
    </source>
</evidence>
<dbReference type="SUPFAM" id="SSF52540">
    <property type="entry name" value="P-loop containing nucleoside triphosphate hydrolases"/>
    <property type="match status" value="1"/>
</dbReference>
<dbReference type="InterPro" id="IPR027417">
    <property type="entry name" value="P-loop_NTPase"/>
</dbReference>
<keyword evidence="12" id="KW-1185">Reference proteome</keyword>